<name>A0A8J9ZRY0_BRALA</name>
<keyword evidence="10" id="KW-0479">Metal-binding</keyword>
<comment type="subunit">
    <text evidence="19">Monomer. Interacts with PAK6. Interacts with the phosphorylated form of IKBKB/IKKB.</text>
</comment>
<feature type="domain" description="PPM-type phosphatase" evidence="23">
    <location>
        <begin position="23"/>
        <end position="295"/>
    </location>
</feature>
<evidence type="ECO:0000256" key="8">
    <source>
        <dbReference type="ARBA" id="ARBA00022553"/>
    </source>
</evidence>
<evidence type="ECO:0000256" key="17">
    <source>
        <dbReference type="ARBA" id="ARBA00023288"/>
    </source>
</evidence>
<keyword evidence="13" id="KW-0832">Ubl conjugation</keyword>
<dbReference type="InterPro" id="IPR036457">
    <property type="entry name" value="PPM-type-like_dom_sf"/>
</dbReference>
<dbReference type="PANTHER" id="PTHR47992">
    <property type="entry name" value="PROTEIN PHOSPHATASE"/>
    <property type="match status" value="1"/>
</dbReference>
<keyword evidence="12" id="KW-0460">Magnesium</keyword>
<dbReference type="FunFam" id="3.60.40.10:FF:000001">
    <property type="entry name" value="protein phosphatase 1B isoform X1"/>
    <property type="match status" value="1"/>
</dbReference>
<evidence type="ECO:0000256" key="15">
    <source>
        <dbReference type="ARBA" id="ARBA00023136"/>
    </source>
</evidence>
<dbReference type="CDD" id="cd00143">
    <property type="entry name" value="PP2Cc"/>
    <property type="match status" value="1"/>
</dbReference>
<evidence type="ECO:0000256" key="9">
    <source>
        <dbReference type="ARBA" id="ARBA00022707"/>
    </source>
</evidence>
<dbReference type="PROSITE" id="PS01032">
    <property type="entry name" value="PPM_1"/>
    <property type="match status" value="1"/>
</dbReference>
<evidence type="ECO:0000256" key="10">
    <source>
        <dbReference type="ARBA" id="ARBA00022723"/>
    </source>
</evidence>
<protein>
    <recommendedName>
        <fullName evidence="20">Protein phosphatase 1B</fullName>
    </recommendedName>
    <alternativeName>
        <fullName evidence="21">Protein phosphatase 2C isoform beta</fullName>
    </alternativeName>
</protein>
<dbReference type="SMART" id="SM00332">
    <property type="entry name" value="PP2Cc"/>
    <property type="match status" value="1"/>
</dbReference>
<keyword evidence="11 22" id="KW-0378">Hydrolase</keyword>
<evidence type="ECO:0000256" key="21">
    <source>
        <dbReference type="ARBA" id="ARBA00082952"/>
    </source>
</evidence>
<evidence type="ECO:0000256" key="6">
    <source>
        <dbReference type="ARBA" id="ARBA00022490"/>
    </source>
</evidence>
<dbReference type="OrthoDB" id="10264738at2759"/>
<dbReference type="AlphaFoldDB" id="A0A8J9ZRY0"/>
<evidence type="ECO:0000256" key="14">
    <source>
        <dbReference type="ARBA" id="ARBA00022912"/>
    </source>
</evidence>
<evidence type="ECO:0000256" key="1">
    <source>
        <dbReference type="ARBA" id="ARBA00001936"/>
    </source>
</evidence>
<evidence type="ECO:0000256" key="18">
    <source>
        <dbReference type="ARBA" id="ARBA00047761"/>
    </source>
</evidence>
<keyword evidence="7" id="KW-1017">Isopeptide bond</keyword>
<proteinExistence type="inferred from homology"/>
<dbReference type="SUPFAM" id="SSF81606">
    <property type="entry name" value="PP2C-like"/>
    <property type="match status" value="1"/>
</dbReference>
<dbReference type="InterPro" id="IPR015655">
    <property type="entry name" value="PP2C"/>
</dbReference>
<dbReference type="InterPro" id="IPR000222">
    <property type="entry name" value="PP2C_BS"/>
</dbReference>
<evidence type="ECO:0000256" key="22">
    <source>
        <dbReference type="RuleBase" id="RU003465"/>
    </source>
</evidence>
<dbReference type="InterPro" id="IPR012911">
    <property type="entry name" value="PP2C_C"/>
</dbReference>
<dbReference type="GO" id="GO:0004722">
    <property type="term" value="F:protein serine/threonine phosphatase activity"/>
    <property type="evidence" value="ECO:0007669"/>
    <property type="project" value="UniProtKB-EC"/>
</dbReference>
<dbReference type="GO" id="GO:0005829">
    <property type="term" value="C:cytosol"/>
    <property type="evidence" value="ECO:0007669"/>
    <property type="project" value="UniProtKB-SubCell"/>
</dbReference>
<evidence type="ECO:0000256" key="13">
    <source>
        <dbReference type="ARBA" id="ARBA00022843"/>
    </source>
</evidence>
<dbReference type="Proteomes" id="UP000838412">
    <property type="component" value="Chromosome 4"/>
</dbReference>
<comment type="subcellular location">
    <subcellularLocation>
        <location evidence="3">Cytoplasm</location>
        <location evidence="3">Cytosol</location>
    </subcellularLocation>
    <subcellularLocation>
        <location evidence="4">Membrane</location>
        <topology evidence="4">Lipid-anchor</topology>
    </subcellularLocation>
</comment>
<evidence type="ECO:0000256" key="5">
    <source>
        <dbReference type="ARBA" id="ARBA00006702"/>
    </source>
</evidence>
<evidence type="ECO:0000256" key="3">
    <source>
        <dbReference type="ARBA" id="ARBA00004514"/>
    </source>
</evidence>
<dbReference type="Pfam" id="PF00481">
    <property type="entry name" value="PP2C"/>
    <property type="match status" value="1"/>
</dbReference>
<evidence type="ECO:0000259" key="23">
    <source>
        <dbReference type="PROSITE" id="PS51746"/>
    </source>
</evidence>
<keyword evidence="14 22" id="KW-0904">Protein phosphatase</keyword>
<keyword evidence="9" id="KW-0519">Myristate</keyword>
<comment type="cofactor">
    <cofactor evidence="1">
        <name>Mn(2+)</name>
        <dbReference type="ChEBI" id="CHEBI:29035"/>
    </cofactor>
</comment>
<dbReference type="EMBL" id="OV696689">
    <property type="protein sequence ID" value="CAH1262442.1"/>
    <property type="molecule type" value="Genomic_DNA"/>
</dbReference>
<keyword evidence="8" id="KW-0597">Phosphoprotein</keyword>
<comment type="cofactor">
    <cofactor evidence="2">
        <name>Mg(2+)</name>
        <dbReference type="ChEBI" id="CHEBI:18420"/>
    </cofactor>
</comment>
<dbReference type="FunFam" id="1.10.10.430:FF:000001">
    <property type="entry name" value="protein phosphatase 1B isoform X1"/>
    <property type="match status" value="1"/>
</dbReference>
<evidence type="ECO:0000256" key="16">
    <source>
        <dbReference type="ARBA" id="ARBA00023211"/>
    </source>
</evidence>
<dbReference type="PROSITE" id="PS51746">
    <property type="entry name" value="PPM_2"/>
    <property type="match status" value="1"/>
</dbReference>
<sequence>MGAFLDKPKTEKVNEHGSGNGLRFGLSCMQGWRVEMEDSHTSVLGLPHGLKDWSFFAVYDGHAGANVSMYCSENLLDSITNNKDFKGTDQPAGQITPSVENVSEGIRTGFLLLDEKLRTLPELENGVDKSGSTAVCCIISPTHIFFANCGDSRGVLSRNGKCEFFTKDHKPFHPTERERIQNAGGSVMIQRVNGSLAVSRALGDFEYKCVDGLGACEQLVSPEPEITVQERTDKDEFVVLACDGIWDVMSNDEVCDFVRSRMQLTDNLESIANQVVDTCLYKGSRDNMSIVLLAFPNAPKVSQEAIQKEGELDERLERRIGEIVNTSEPGEVDLAYIMHVLCYEEIEGLPPGGGLVSKRQTIEEILHRLCPNTRPDDGRYLRSTFLKPMKLLKEPQADPDP</sequence>
<dbReference type="GO" id="GO:0016020">
    <property type="term" value="C:membrane"/>
    <property type="evidence" value="ECO:0007669"/>
    <property type="project" value="UniProtKB-SubCell"/>
</dbReference>
<organism evidence="24 25">
    <name type="scientific">Branchiostoma lanceolatum</name>
    <name type="common">Common lancelet</name>
    <name type="synonym">Amphioxus lanceolatum</name>
    <dbReference type="NCBI Taxonomy" id="7740"/>
    <lineage>
        <taxon>Eukaryota</taxon>
        <taxon>Metazoa</taxon>
        <taxon>Chordata</taxon>
        <taxon>Cephalochordata</taxon>
        <taxon>Leptocardii</taxon>
        <taxon>Amphioxiformes</taxon>
        <taxon>Branchiostomatidae</taxon>
        <taxon>Branchiostoma</taxon>
    </lineage>
</organism>
<dbReference type="Gene3D" id="3.60.40.10">
    <property type="entry name" value="PPM-type phosphatase domain"/>
    <property type="match status" value="1"/>
</dbReference>
<evidence type="ECO:0000313" key="24">
    <source>
        <dbReference type="EMBL" id="CAH1262442.1"/>
    </source>
</evidence>
<accession>A0A8J9ZRY0</accession>
<evidence type="ECO:0000256" key="4">
    <source>
        <dbReference type="ARBA" id="ARBA00004635"/>
    </source>
</evidence>
<evidence type="ECO:0000256" key="12">
    <source>
        <dbReference type="ARBA" id="ARBA00022842"/>
    </source>
</evidence>
<keyword evidence="17" id="KW-0449">Lipoprotein</keyword>
<gene>
    <name evidence="24" type="primary">PPM1B</name>
    <name evidence="24" type="ORF">BLAG_LOCUS17493</name>
</gene>
<keyword evidence="6" id="KW-0963">Cytoplasm</keyword>
<evidence type="ECO:0000256" key="19">
    <source>
        <dbReference type="ARBA" id="ARBA00065584"/>
    </source>
</evidence>
<dbReference type="SUPFAM" id="SSF81601">
    <property type="entry name" value="Protein serine/threonine phosphatase 2C, C-terminal domain"/>
    <property type="match status" value="1"/>
</dbReference>
<keyword evidence="15" id="KW-0472">Membrane</keyword>
<comment type="catalytic activity">
    <reaction evidence="18">
        <text>O-phospho-L-seryl-[protein] + H2O = L-seryl-[protein] + phosphate</text>
        <dbReference type="Rhea" id="RHEA:20629"/>
        <dbReference type="Rhea" id="RHEA-COMP:9863"/>
        <dbReference type="Rhea" id="RHEA-COMP:11604"/>
        <dbReference type="ChEBI" id="CHEBI:15377"/>
        <dbReference type="ChEBI" id="CHEBI:29999"/>
        <dbReference type="ChEBI" id="CHEBI:43474"/>
        <dbReference type="ChEBI" id="CHEBI:83421"/>
        <dbReference type="EC" id="3.1.3.16"/>
    </reaction>
</comment>
<dbReference type="InterPro" id="IPR001932">
    <property type="entry name" value="PPM-type_phosphatase-like_dom"/>
</dbReference>
<dbReference type="Pfam" id="PF07830">
    <property type="entry name" value="PP2C_C"/>
    <property type="match status" value="1"/>
</dbReference>
<keyword evidence="16" id="KW-0464">Manganese</keyword>
<evidence type="ECO:0000256" key="11">
    <source>
        <dbReference type="ARBA" id="ARBA00022801"/>
    </source>
</evidence>
<reference evidence="24" key="1">
    <citation type="submission" date="2022-01" db="EMBL/GenBank/DDBJ databases">
        <authorList>
            <person name="Braso-Vives M."/>
        </authorList>
    </citation>
    <scope>NUCLEOTIDE SEQUENCE</scope>
</reference>
<evidence type="ECO:0000256" key="2">
    <source>
        <dbReference type="ARBA" id="ARBA00001946"/>
    </source>
</evidence>
<dbReference type="InterPro" id="IPR036580">
    <property type="entry name" value="PP2C_C_sf"/>
</dbReference>
<dbReference type="GO" id="GO:0030145">
    <property type="term" value="F:manganese ion binding"/>
    <property type="evidence" value="ECO:0007669"/>
    <property type="project" value="InterPro"/>
</dbReference>
<evidence type="ECO:0000313" key="25">
    <source>
        <dbReference type="Proteomes" id="UP000838412"/>
    </source>
</evidence>
<dbReference type="GO" id="GO:0000287">
    <property type="term" value="F:magnesium ion binding"/>
    <property type="evidence" value="ECO:0007669"/>
    <property type="project" value="InterPro"/>
</dbReference>
<dbReference type="Gene3D" id="1.10.10.430">
    <property type="entry name" value="Phosphatase 2C, C-terminal domain suprefamily"/>
    <property type="match status" value="1"/>
</dbReference>
<comment type="similarity">
    <text evidence="5 22">Belongs to the PP2C family.</text>
</comment>
<evidence type="ECO:0000256" key="7">
    <source>
        <dbReference type="ARBA" id="ARBA00022499"/>
    </source>
</evidence>
<evidence type="ECO:0000256" key="20">
    <source>
        <dbReference type="ARBA" id="ARBA00070216"/>
    </source>
</evidence>
<keyword evidence="25" id="KW-1185">Reference proteome</keyword>